<keyword evidence="15" id="KW-1185">Reference proteome</keyword>
<dbReference type="PROSITE" id="PS50152">
    <property type="entry name" value="25A_SYNTH_3"/>
    <property type="match status" value="1"/>
</dbReference>
<comment type="caution">
    <text evidence="10">Lacks conserved residue(s) required for the propagation of feature annotation.</text>
</comment>
<dbReference type="GO" id="GO:0000049">
    <property type="term" value="F:tRNA binding"/>
    <property type="evidence" value="ECO:0007669"/>
    <property type="project" value="UniProtKB-UniRule"/>
</dbReference>
<feature type="binding site" evidence="10">
    <location>
        <position position="171"/>
    </location>
    <ligand>
        <name>ATP</name>
        <dbReference type="ChEBI" id="CHEBI:30616"/>
    </ligand>
</feature>
<dbReference type="RefSeq" id="WP_015018127.1">
    <property type="nucleotide sequence ID" value="NC_018719.1"/>
</dbReference>
<dbReference type="SUPFAM" id="SSF81631">
    <property type="entry name" value="PAP/OAS1 substrate-binding domain"/>
    <property type="match status" value="1"/>
</dbReference>
<comment type="cofactor">
    <cofactor evidence="10">
        <name>Mg(2+)</name>
        <dbReference type="ChEBI" id="CHEBI:18420"/>
    </cofactor>
</comment>
<proteinExistence type="inferred from homology"/>
<comment type="catalytic activity">
    <reaction evidence="10">
        <text>a tRNA precursor + 2 CTP + ATP = a tRNA with a 3' CCA end + 3 diphosphate</text>
        <dbReference type="Rhea" id="RHEA:14433"/>
        <dbReference type="Rhea" id="RHEA-COMP:10465"/>
        <dbReference type="Rhea" id="RHEA-COMP:10468"/>
        <dbReference type="ChEBI" id="CHEBI:30616"/>
        <dbReference type="ChEBI" id="CHEBI:33019"/>
        <dbReference type="ChEBI" id="CHEBI:37563"/>
        <dbReference type="ChEBI" id="CHEBI:74896"/>
        <dbReference type="ChEBI" id="CHEBI:83071"/>
        <dbReference type="EC" id="2.7.7.72"/>
    </reaction>
</comment>
<dbReference type="InterPro" id="IPR006116">
    <property type="entry name" value="NT_2-5OAS_ClassI-CCAase"/>
</dbReference>
<evidence type="ECO:0000259" key="12">
    <source>
        <dbReference type="Pfam" id="PF09249"/>
    </source>
</evidence>
<dbReference type="STRING" id="1237085.Ngar_c06380"/>
<feature type="binding site" evidence="10">
    <location>
        <position position="162"/>
    </location>
    <ligand>
        <name>CTP</name>
        <dbReference type="ChEBI" id="CHEBI:37563"/>
    </ligand>
</feature>
<dbReference type="Pfam" id="PF01909">
    <property type="entry name" value="NTP_transf_2"/>
    <property type="match status" value="1"/>
</dbReference>
<evidence type="ECO:0000256" key="10">
    <source>
        <dbReference type="HAMAP-Rule" id="MF_01264"/>
    </source>
</evidence>
<feature type="binding site" evidence="10">
    <location>
        <position position="55"/>
    </location>
    <ligand>
        <name>CTP</name>
        <dbReference type="ChEBI" id="CHEBI:37563"/>
    </ligand>
</feature>
<feature type="binding site" evidence="10">
    <location>
        <position position="171"/>
    </location>
    <ligand>
        <name>CTP</name>
        <dbReference type="ChEBI" id="CHEBI:37563"/>
    </ligand>
</feature>
<dbReference type="Pfam" id="PF09249">
    <property type="entry name" value="tRNA_NucTransf2"/>
    <property type="match status" value="1"/>
</dbReference>
<dbReference type="PANTHER" id="PTHR39643:SF1">
    <property type="entry name" value="CCA-ADDING ENZYME"/>
    <property type="match status" value="1"/>
</dbReference>
<dbReference type="InterPro" id="IPR011068">
    <property type="entry name" value="NuclTrfase_I-like_C"/>
</dbReference>
<evidence type="ECO:0000256" key="3">
    <source>
        <dbReference type="ARBA" id="ARBA00022695"/>
    </source>
</evidence>
<keyword evidence="9 10" id="KW-0694">RNA-binding</keyword>
<dbReference type="InterPro" id="IPR042090">
    <property type="entry name" value="CCA_tRNA_nucleotrans_2"/>
</dbReference>
<dbReference type="SUPFAM" id="SSF81301">
    <property type="entry name" value="Nucleotidyltransferase"/>
    <property type="match status" value="1"/>
</dbReference>
<reference evidence="14 15" key="1">
    <citation type="journal article" date="2012" name="Environ. Microbiol.">
        <title>The genome of the ammonia-oxidizing Candidatus Nitrososphaera gargensis: insights into metabolic versatility and environmental adaptations.</title>
        <authorList>
            <person name="Spang A."/>
            <person name="Poehlein A."/>
            <person name="Offre P."/>
            <person name="Zumbragel S."/>
            <person name="Haider S."/>
            <person name="Rychlik N."/>
            <person name="Nowka B."/>
            <person name="Schmeisser C."/>
            <person name="Lebedeva E.V."/>
            <person name="Rattei T."/>
            <person name="Bohm C."/>
            <person name="Schmid M."/>
            <person name="Galushko A."/>
            <person name="Hatzenpichler R."/>
            <person name="Weinmaier T."/>
            <person name="Daniel R."/>
            <person name="Schleper C."/>
            <person name="Spieck E."/>
            <person name="Streit W."/>
            <person name="Wagner M."/>
        </authorList>
    </citation>
    <scope>NUCLEOTIDE SEQUENCE [LARGE SCALE GENOMIC DNA]</scope>
    <source>
        <strain evidence="15">Ga9.2</strain>
    </source>
</reference>
<dbReference type="HAMAP" id="MF_01264">
    <property type="entry name" value="CCA_arch"/>
    <property type="match status" value="1"/>
</dbReference>
<keyword evidence="6 10" id="KW-0692">RNA repair</keyword>
<dbReference type="InterPro" id="IPR043519">
    <property type="entry name" value="NT_sf"/>
</dbReference>
<dbReference type="EMBL" id="CP002408">
    <property type="protein sequence ID" value="AFU57581.1"/>
    <property type="molecule type" value="Genomic_DNA"/>
</dbReference>
<accession>K0I8H8</accession>
<evidence type="ECO:0000313" key="14">
    <source>
        <dbReference type="EMBL" id="AFU57581.1"/>
    </source>
</evidence>
<feature type="binding site" evidence="10">
    <location>
        <position position="67"/>
    </location>
    <ligand>
        <name>Mg(2+)</name>
        <dbReference type="ChEBI" id="CHEBI:18420"/>
    </ligand>
</feature>
<feature type="binding site" evidence="10">
    <location>
        <position position="58"/>
    </location>
    <ligand>
        <name>ATP</name>
        <dbReference type="ChEBI" id="CHEBI:30616"/>
    </ligand>
</feature>
<dbReference type="Gene3D" id="3.30.460.10">
    <property type="entry name" value="Beta Polymerase, domain 2"/>
    <property type="match status" value="1"/>
</dbReference>
<keyword evidence="4 10" id="KW-0479">Metal-binding</keyword>
<evidence type="ECO:0000313" key="15">
    <source>
        <dbReference type="Proteomes" id="UP000008037"/>
    </source>
</evidence>
<comment type="catalytic activity">
    <reaction evidence="10">
        <text>a tRNA with a 3' CCA end + 2 CTP + ATP = a tRNA with a 3' CCACCA end + 3 diphosphate</text>
        <dbReference type="Rhea" id="RHEA:76235"/>
        <dbReference type="Rhea" id="RHEA-COMP:10468"/>
        <dbReference type="Rhea" id="RHEA-COMP:18655"/>
        <dbReference type="ChEBI" id="CHEBI:30616"/>
        <dbReference type="ChEBI" id="CHEBI:33019"/>
        <dbReference type="ChEBI" id="CHEBI:37563"/>
        <dbReference type="ChEBI" id="CHEBI:83071"/>
        <dbReference type="ChEBI" id="CHEBI:195187"/>
    </reaction>
</comment>
<comment type="function">
    <text evidence="10">Catalyzes the addition and repair of the essential 3'-terminal CCA sequence in tRNAs without using a nucleic acid template. Adds these three nucleotides in the order of C, C, and A to the tRNA nucleotide-73, using CTP and ATP as substrates and producing inorganic pyrophosphate. tRNA 3'-terminal CCA addition is required both for tRNA processing and repair. Also involved in tRNA surveillance by mediating tandem CCA addition to generate a CCACCA at the 3' terminus of unstable tRNAs. While stable tRNAs receive only 3'-terminal CCA, unstable tRNAs are marked with CCACCA and rapidly degraded.</text>
</comment>
<dbReference type="PANTHER" id="PTHR39643">
    <property type="entry name" value="CCA-ADDING ENZYME"/>
    <property type="match status" value="1"/>
</dbReference>
<evidence type="ECO:0000256" key="6">
    <source>
        <dbReference type="ARBA" id="ARBA00022800"/>
    </source>
</evidence>
<dbReference type="CDD" id="cd05400">
    <property type="entry name" value="NT_2-5OAS_ClassI-CCAase"/>
    <property type="match status" value="1"/>
</dbReference>
<dbReference type="GO" id="GO:0005524">
    <property type="term" value="F:ATP binding"/>
    <property type="evidence" value="ECO:0007669"/>
    <property type="project" value="UniProtKB-UniRule"/>
</dbReference>
<dbReference type="GO" id="GO:0004810">
    <property type="term" value="F:CCA tRNA nucleotidyltransferase activity"/>
    <property type="evidence" value="ECO:0007669"/>
    <property type="project" value="UniProtKB-UniRule"/>
</dbReference>
<dbReference type="InterPro" id="IPR048833">
    <property type="entry name" value="CAA_C"/>
</dbReference>
<dbReference type="Proteomes" id="UP000008037">
    <property type="component" value="Chromosome"/>
</dbReference>
<dbReference type="AlphaFoldDB" id="K0I8H8"/>
<evidence type="ECO:0000256" key="5">
    <source>
        <dbReference type="ARBA" id="ARBA00022741"/>
    </source>
</evidence>
<dbReference type="InterPro" id="IPR002934">
    <property type="entry name" value="Polymerase_NTP_transf_dom"/>
</dbReference>
<organism evidence="14 15">
    <name type="scientific">Nitrososphaera gargensis (strain Ga9.2)</name>
    <dbReference type="NCBI Taxonomy" id="1237085"/>
    <lineage>
        <taxon>Archaea</taxon>
        <taxon>Nitrososphaerota</taxon>
        <taxon>Nitrososphaeria</taxon>
        <taxon>Nitrososphaerales</taxon>
        <taxon>Nitrososphaeraceae</taxon>
        <taxon>Nitrososphaera</taxon>
    </lineage>
</organism>
<dbReference type="Pfam" id="PF21133">
    <property type="entry name" value="CAA_C"/>
    <property type="match status" value="1"/>
</dbReference>
<dbReference type="PIRSF" id="PIRSF005335">
    <property type="entry name" value="CCA_arch"/>
    <property type="match status" value="1"/>
</dbReference>
<dbReference type="GO" id="GO:0001680">
    <property type="term" value="P:tRNA 3'-terminal CCA addition"/>
    <property type="evidence" value="ECO:0007669"/>
    <property type="project" value="UniProtKB-UniRule"/>
</dbReference>
<comment type="miscellaneous">
    <text evidence="10">A single active site specifically recognizes both ATP and CTP and is responsible for their addition.</text>
</comment>
<dbReference type="Gene3D" id="1.10.1410.30">
    <property type="entry name" value="CCA tRNA nucleotidyltransferase, domain 2"/>
    <property type="match status" value="1"/>
</dbReference>
<evidence type="ECO:0000259" key="13">
    <source>
        <dbReference type="Pfam" id="PF21133"/>
    </source>
</evidence>
<dbReference type="InterPro" id="IPR015329">
    <property type="entry name" value="tRNA_NucTransf2"/>
</dbReference>
<feature type="binding site" evidence="10">
    <location>
        <position position="162"/>
    </location>
    <ligand>
        <name>ATP</name>
        <dbReference type="ChEBI" id="CHEBI:30616"/>
    </ligand>
</feature>
<keyword evidence="5 10" id="KW-0547">Nucleotide-binding</keyword>
<keyword evidence="1 10" id="KW-0808">Transferase</keyword>
<keyword evidence="7 10" id="KW-0067">ATP-binding</keyword>
<feature type="binding site" evidence="10">
    <location>
        <position position="58"/>
    </location>
    <ligand>
        <name>CTP</name>
        <dbReference type="ChEBI" id="CHEBI:37563"/>
    </ligand>
</feature>
<dbReference type="GO" id="GO:0000287">
    <property type="term" value="F:magnesium ion binding"/>
    <property type="evidence" value="ECO:0007669"/>
    <property type="project" value="UniProtKB-UniRule"/>
</dbReference>
<gene>
    <name evidence="10 14" type="primary">cca</name>
    <name evidence="14" type="ordered locus">Ngar_c06380</name>
</gene>
<feature type="domain" description="tRNA nucleotidyltransferase substrate binding" evidence="12">
    <location>
        <begin position="157"/>
        <end position="269"/>
    </location>
</feature>
<feature type="binding site" evidence="10">
    <location>
        <position position="142"/>
    </location>
    <ligand>
        <name>CTP</name>
        <dbReference type="ChEBI" id="CHEBI:37563"/>
    </ligand>
</feature>
<dbReference type="Gene3D" id="3.30.70.1550">
    <property type="entry name" value="Archaeal tRNA CCA-adding enzyme catalytic domain"/>
    <property type="match status" value="1"/>
</dbReference>
<keyword evidence="8 10" id="KW-0460">Magnesium</keyword>
<evidence type="ECO:0000259" key="11">
    <source>
        <dbReference type="Pfam" id="PF01909"/>
    </source>
</evidence>
<feature type="binding site" evidence="10">
    <location>
        <position position="55"/>
    </location>
    <ligand>
        <name>ATP</name>
        <dbReference type="ChEBI" id="CHEBI:30616"/>
    </ligand>
</feature>
<evidence type="ECO:0000256" key="2">
    <source>
        <dbReference type="ARBA" id="ARBA00022694"/>
    </source>
</evidence>
<feature type="domain" description="Polymerase nucleotidyl transferase" evidence="11">
    <location>
        <begin position="41"/>
        <end position="136"/>
    </location>
</feature>
<comment type="subunit">
    <text evidence="10">Homodimer.</text>
</comment>
<evidence type="ECO:0000256" key="8">
    <source>
        <dbReference type="ARBA" id="ARBA00022842"/>
    </source>
</evidence>
<evidence type="ECO:0000256" key="4">
    <source>
        <dbReference type="ARBA" id="ARBA00022723"/>
    </source>
</evidence>
<dbReference type="InParanoid" id="K0I8H8"/>
<dbReference type="InterPro" id="IPR008229">
    <property type="entry name" value="CCA-adding_arc"/>
</dbReference>
<dbReference type="Gene3D" id="3.30.70.590">
    <property type="entry name" value="Poly(A) polymerase predicted RNA binding domain"/>
    <property type="match status" value="1"/>
</dbReference>
<evidence type="ECO:0000256" key="1">
    <source>
        <dbReference type="ARBA" id="ARBA00022679"/>
    </source>
</evidence>
<dbReference type="SUPFAM" id="SSF55003">
    <property type="entry name" value="PAP/Archaeal CCA-adding enzyme, C-terminal domain"/>
    <property type="match status" value="1"/>
</dbReference>
<dbReference type="OrthoDB" id="7378at2157"/>
<keyword evidence="2 10" id="KW-0819">tRNA processing</keyword>
<keyword evidence="3 10" id="KW-0548">Nucleotidyltransferase</keyword>
<feature type="domain" description="CCA-adding enzyme C-terminal" evidence="13">
    <location>
        <begin position="285"/>
        <end position="408"/>
    </location>
</feature>
<evidence type="ECO:0000256" key="7">
    <source>
        <dbReference type="ARBA" id="ARBA00022840"/>
    </source>
</evidence>
<feature type="binding site" evidence="10">
    <location>
        <position position="142"/>
    </location>
    <ligand>
        <name>ATP</name>
        <dbReference type="ChEBI" id="CHEBI:30616"/>
    </ligand>
</feature>
<feature type="binding site" evidence="10">
    <location>
        <position position="69"/>
    </location>
    <ligand>
        <name>Mg(2+)</name>
        <dbReference type="ChEBI" id="CHEBI:18420"/>
    </ligand>
</feature>
<name>K0I8H8_NITGG</name>
<dbReference type="EC" id="2.7.7.72" evidence="10"/>
<dbReference type="GO" id="GO:0160016">
    <property type="term" value="F:CCACCA tRNA nucleotidyltransferase activity"/>
    <property type="evidence" value="ECO:0007669"/>
    <property type="project" value="RHEA"/>
</dbReference>
<comment type="similarity">
    <text evidence="10">Belongs to the tRNA nucleotidyltransferase/poly(A) polymerase family. Archaeal CCA-adding enzyme subfamily.</text>
</comment>
<sequence length="450" mass="49971">MSSVRAIVAKALPLCEPSPSEERRIAAVAQEAKALVDKQVAHMSHMVVGVVFGGSFAKGTWLRGDADIDIFFKVKPSVAVEKFEELGRSVGQDALKAHRPRMRYSDHPYVEAFVKNVRINVVPCYDVEQGKWQSAADRSPFHTEFIGRNFDDEKRRQARLLKKFLKATGIYGAEISTGGFSGYVSEVLVLKYGSFEGVLNAAADWQERQVVSVGDYDPDIVKGFISPIVIIDPVDSRRNLGTAISPESAGRFMLAARAFLDRPSIKFFKKSQRGPETKKKLLQNVLVVEFSHRERSPDIVWGQLKRSVNAVAKQLELADFAVLRSSCVTDEKKSAAMAFLLESMTLPPYTKKKGPEVFRRNDTARFLAGKKKPLVTWVDKEMRVAMLVDRKAIDARKFAKSLLQKAENSGVAKDLIAGKLQIYSGSGRKVKGVAKEAISEVVSTERLIFG</sequence>
<dbReference type="PATRIC" id="fig|1237085.11.peg.616"/>
<evidence type="ECO:0000256" key="9">
    <source>
        <dbReference type="ARBA" id="ARBA00022884"/>
    </source>
</evidence>
<dbReference type="HOGENOM" id="CLU_044679_1_0_2"/>
<dbReference type="NCBIfam" id="TIGR03671">
    <property type="entry name" value="cca_archaeal"/>
    <property type="match status" value="1"/>
</dbReference>
<dbReference type="KEGG" id="nga:Ngar_c06380"/>
<dbReference type="GO" id="GO:0042245">
    <property type="term" value="P:RNA repair"/>
    <property type="evidence" value="ECO:0007669"/>
    <property type="project" value="UniProtKB-KW"/>
</dbReference>
<protein>
    <recommendedName>
        <fullName evidence="10">CCA-adding enzyme</fullName>
        <ecNumber evidence="10">2.7.7.72</ecNumber>
    </recommendedName>
    <alternativeName>
        <fullName evidence="10">CCA tRNA nucleotidyltransferase</fullName>
    </alternativeName>
    <alternativeName>
        <fullName evidence="10">tRNA CCA-pyrophosphorylase</fullName>
    </alternativeName>
    <alternativeName>
        <fullName evidence="10">tRNA adenylyl-/cytidylyl- transferase</fullName>
    </alternativeName>
    <alternativeName>
        <fullName evidence="10">tRNA nucleotidyltransferase</fullName>
    </alternativeName>
    <alternativeName>
        <fullName evidence="10">tRNA-NT</fullName>
    </alternativeName>
</protein>
<dbReference type="GeneID" id="13795033"/>